<evidence type="ECO:0000256" key="2">
    <source>
        <dbReference type="ARBA" id="ARBA00023008"/>
    </source>
</evidence>
<dbReference type="EMBL" id="WIVU01000048">
    <property type="protein sequence ID" value="MQU07919.1"/>
    <property type="molecule type" value="Genomic_DNA"/>
</dbReference>
<evidence type="ECO:0000259" key="3">
    <source>
        <dbReference type="PROSITE" id="PS00498"/>
    </source>
</evidence>
<feature type="domain" description="Tyrosinase copper-binding" evidence="3">
    <location>
        <begin position="496"/>
        <end position="507"/>
    </location>
</feature>
<protein>
    <recommendedName>
        <fullName evidence="3">Tyrosinase copper-binding domain-containing protein</fullName>
    </recommendedName>
</protein>
<name>A0A6L5HX34_9PSED</name>
<evidence type="ECO:0000313" key="5">
    <source>
        <dbReference type="Proteomes" id="UP000478064"/>
    </source>
</evidence>
<evidence type="ECO:0000256" key="1">
    <source>
        <dbReference type="ARBA" id="ARBA00022723"/>
    </source>
</evidence>
<dbReference type="InterPro" id="IPR002227">
    <property type="entry name" value="Tyrosinase_Cu-bd"/>
</dbReference>
<comment type="caution">
    <text evidence="4">The sequence shown here is derived from an EMBL/GenBank/DDBJ whole genome shotgun (WGS) entry which is preliminary data.</text>
</comment>
<dbReference type="PANTHER" id="PTHR11474:SF76">
    <property type="entry name" value="SHKT DOMAIN-CONTAINING PROTEIN"/>
    <property type="match status" value="1"/>
</dbReference>
<sequence length="739" mass="82031">MAVPLQGPPPFLANTVLLSTIDLATLLRTTMRSSPLSPNPRWHLLKQVRSAECVRVFDKSWRSFAGRGGCRLWPCPLSIFLSGICTQCCCGSRKHTLQMGLYRPAGLINRAVGRIRSAEIQTRRRMVEVDHHLHRIGGGRGDPRRRFSRLQALTQDQGLTAVCDLLETRSRSSLPVNVSFTAVALLAGRYADGQSASVLVSQIYDCSAWIWRSIMNGMNRRRFIVGAGVAGTCVLFGSSPLFSMNPTLPAARSGVARFTRLDVSAQDFPVGILQDYSNAIATMLSLPPQDPRNWYRQALVHLLDCPHINWWFLPWHQVYLGWFEKICRDLSGNSAFALPYWNWTHVQRAPEEFFSAGLDPTSDMFQQSMYVFRDKLDETLDGIWSGLSDRQRVLLGLRGYTELEILAPEVRLYFMQHNNSRDLSQANPEFDDDSKQGTSAESIHRVLASRKFVGFGGQLAQHHSVFSGSDLLESLPHNSVHAAVGGTMLSMFSPIDPLFYLHHANVDRLWQVWTEMQTSEDLPGHPEPEQFEAWAGEYFEFFSDEHAAPVRDLPLQHYLQADRFDYSYHPLIVGETRPLPLAPVRSGTVYDSILSANSIGADQTINAQVDVPAAVLLDALDQDGATLLVDVRMEYPVPASAWELELLLIPNSGSPAPSVSIGKLKVLDMRMPHANDQHGQHHAGSLALSVNAALSRLHGTGGLDPNTALKLALNASLSGLRPPQSNALQIHGMQVRVVG</sequence>
<dbReference type="GO" id="GO:0016491">
    <property type="term" value="F:oxidoreductase activity"/>
    <property type="evidence" value="ECO:0007669"/>
    <property type="project" value="InterPro"/>
</dbReference>
<dbReference type="GO" id="GO:0046872">
    <property type="term" value="F:metal ion binding"/>
    <property type="evidence" value="ECO:0007669"/>
    <property type="project" value="UniProtKB-KW"/>
</dbReference>
<keyword evidence="2" id="KW-0186">Copper</keyword>
<keyword evidence="1" id="KW-0479">Metal-binding</keyword>
<dbReference type="Proteomes" id="UP000478064">
    <property type="component" value="Unassembled WGS sequence"/>
</dbReference>
<dbReference type="AlphaFoldDB" id="A0A6L5HX34"/>
<dbReference type="Pfam" id="PF00264">
    <property type="entry name" value="Tyrosinase"/>
    <property type="match status" value="1"/>
</dbReference>
<organism evidence="4 5">
    <name type="scientific">Pseudomonas helleri</name>
    <dbReference type="NCBI Taxonomy" id="1608996"/>
    <lineage>
        <taxon>Bacteria</taxon>
        <taxon>Pseudomonadati</taxon>
        <taxon>Pseudomonadota</taxon>
        <taxon>Gammaproteobacteria</taxon>
        <taxon>Pseudomonadales</taxon>
        <taxon>Pseudomonadaceae</taxon>
        <taxon>Pseudomonas</taxon>
    </lineage>
</organism>
<reference evidence="4 5" key="1">
    <citation type="submission" date="2019-10" db="EMBL/GenBank/DDBJ databases">
        <title>Evaluation of single-gene subtyping targets for Pseudomonas.</title>
        <authorList>
            <person name="Reichler S.J."/>
            <person name="Orsi R.H."/>
            <person name="Wiedmann M."/>
            <person name="Martin N.H."/>
            <person name="Murphy S.I."/>
        </authorList>
    </citation>
    <scope>NUCLEOTIDE SEQUENCE [LARGE SCALE GENOMIC DNA]</scope>
    <source>
        <strain evidence="4 5">FSL R10-1637</strain>
    </source>
</reference>
<dbReference type="PROSITE" id="PS00498">
    <property type="entry name" value="TYROSINASE_2"/>
    <property type="match status" value="1"/>
</dbReference>
<dbReference type="InterPro" id="IPR050316">
    <property type="entry name" value="Tyrosinase/Hemocyanin"/>
</dbReference>
<dbReference type="Gene3D" id="1.10.1280.10">
    <property type="entry name" value="Di-copper center containing domain from catechol oxidase"/>
    <property type="match status" value="1"/>
</dbReference>
<proteinExistence type="predicted"/>
<dbReference type="PRINTS" id="PR00092">
    <property type="entry name" value="TYROSINASE"/>
</dbReference>
<accession>A0A6L5HX34</accession>
<dbReference type="PANTHER" id="PTHR11474">
    <property type="entry name" value="TYROSINASE FAMILY MEMBER"/>
    <property type="match status" value="1"/>
</dbReference>
<dbReference type="InterPro" id="IPR008922">
    <property type="entry name" value="Di-copper_centre_dom_sf"/>
</dbReference>
<evidence type="ECO:0000313" key="4">
    <source>
        <dbReference type="EMBL" id="MQU07919.1"/>
    </source>
</evidence>
<gene>
    <name evidence="4" type="ORF">GHO27_19770</name>
</gene>
<dbReference type="SUPFAM" id="SSF48056">
    <property type="entry name" value="Di-copper centre-containing domain"/>
    <property type="match status" value="1"/>
</dbReference>